<dbReference type="OrthoDB" id="292013at2"/>
<keyword evidence="3" id="KW-1185">Reference proteome</keyword>
<proteinExistence type="predicted"/>
<evidence type="ECO:0000313" key="3">
    <source>
        <dbReference type="Proteomes" id="UP000292459"/>
    </source>
</evidence>
<dbReference type="Proteomes" id="UP000292459">
    <property type="component" value="Unassembled WGS sequence"/>
</dbReference>
<organism evidence="2 3">
    <name type="scientific">Leptolyngbya iicbica LK</name>
    <dbReference type="NCBI Taxonomy" id="2294035"/>
    <lineage>
        <taxon>Bacteria</taxon>
        <taxon>Bacillati</taxon>
        <taxon>Cyanobacteriota</taxon>
        <taxon>Cyanophyceae</taxon>
        <taxon>Leptolyngbyales</taxon>
        <taxon>Leptolyngbyaceae</taxon>
        <taxon>Leptolyngbya group</taxon>
        <taxon>Leptolyngbya</taxon>
        <taxon>Leptolyngbya iicbica</taxon>
    </lineage>
</organism>
<evidence type="ECO:0000259" key="1">
    <source>
        <dbReference type="Pfam" id="PF13449"/>
    </source>
</evidence>
<dbReference type="InterPro" id="IPR027372">
    <property type="entry name" value="Phytase-like_dom"/>
</dbReference>
<comment type="caution">
    <text evidence="2">The sequence shown here is derived from an EMBL/GenBank/DDBJ whole genome shotgun (WGS) entry which is preliminary data.</text>
</comment>
<sequence>MGLVAIGTLLTLTGCDLPQVSAEERLFLPLQIELLDVATLPAQTFADTPVGGLSALTYDRQRDVFYALSDDRGRLAPPRFYTLAMATDFSTPESPKIADIAVQAITTLKDQAGNEYPSDRLDPEGMVLSPRQTVFISSEGVPATQTPPTLNEYDLATGQLKTEFRLPARFLPTVPTEEEPEPAAQGIRDNLGFEALTLGPTSSAGAFEPFRLFMATESALAQDFDPDPANPLTNRFLHYLIGPQQSTFISEYAYPLSLEPLGTVVNGLTELVAIDQGGHFLALERVLGIRGFVIKLFQLATGGATDISTLPALPSSDNINPIQKQLLLDFTTLEVPVAAIDNLEGMTLGPPLPDGSASLWLISDNNFSDDQSTQVWLFRLAIG</sequence>
<reference evidence="2 3" key="1">
    <citation type="submission" date="2018-11" db="EMBL/GenBank/DDBJ databases">
        <title>Whole genome sequencing of an environmental sample.</title>
        <authorList>
            <person name="Sarangi A.N."/>
            <person name="Singh D."/>
            <person name="Tripathy S."/>
        </authorList>
    </citation>
    <scope>NUCLEOTIDE SEQUENCE [LARGE SCALE GENOMIC DNA]</scope>
    <source>
        <strain evidence="2 3">Lakshadweep</strain>
    </source>
</reference>
<accession>A0A4Q7EGQ7</accession>
<dbReference type="Pfam" id="PF13449">
    <property type="entry name" value="Phytase-like"/>
    <property type="match status" value="1"/>
</dbReference>
<evidence type="ECO:0000313" key="2">
    <source>
        <dbReference type="EMBL" id="RZM83084.1"/>
    </source>
</evidence>
<gene>
    <name evidence="2" type="ORF">DYY88_06125</name>
</gene>
<dbReference type="EMBL" id="QVFV01000001">
    <property type="protein sequence ID" value="RZM83084.1"/>
    <property type="molecule type" value="Genomic_DNA"/>
</dbReference>
<feature type="domain" description="Phytase-like" evidence="1">
    <location>
        <begin position="48"/>
        <end position="367"/>
    </location>
</feature>
<dbReference type="AlphaFoldDB" id="A0A4Q7EGQ7"/>
<protein>
    <submittedName>
        <fullName evidence="2">Esterase-like activity of phytase family protein</fullName>
    </submittedName>
</protein>
<dbReference type="PANTHER" id="PTHR37957:SF1">
    <property type="entry name" value="PHYTASE-LIKE DOMAIN-CONTAINING PROTEIN"/>
    <property type="match status" value="1"/>
</dbReference>
<name>A0A4Q7EGQ7_9CYAN</name>
<dbReference type="PANTHER" id="PTHR37957">
    <property type="entry name" value="BLR7070 PROTEIN"/>
    <property type="match status" value="1"/>
</dbReference>